<keyword evidence="2" id="KW-1185">Reference proteome</keyword>
<dbReference type="EMBL" id="JBGFUD010002057">
    <property type="protein sequence ID" value="MFH4977096.1"/>
    <property type="molecule type" value="Genomic_DNA"/>
</dbReference>
<evidence type="ECO:0000313" key="2">
    <source>
        <dbReference type="Proteomes" id="UP001608902"/>
    </source>
</evidence>
<dbReference type="Proteomes" id="UP001608902">
    <property type="component" value="Unassembled WGS sequence"/>
</dbReference>
<evidence type="ECO:0000313" key="1">
    <source>
        <dbReference type="EMBL" id="MFH4977096.1"/>
    </source>
</evidence>
<dbReference type="AlphaFoldDB" id="A0ABD6EI84"/>
<name>A0ABD6EI84_9BILA</name>
<proteinExistence type="predicted"/>
<protein>
    <submittedName>
        <fullName evidence="1">Uncharacterized protein</fullName>
    </submittedName>
</protein>
<gene>
    <name evidence="1" type="ORF">AB6A40_003805</name>
</gene>
<comment type="caution">
    <text evidence="1">The sequence shown here is derived from an EMBL/GenBank/DDBJ whole genome shotgun (WGS) entry which is preliminary data.</text>
</comment>
<reference evidence="1 2" key="1">
    <citation type="submission" date="2024-08" db="EMBL/GenBank/DDBJ databases">
        <title>Gnathostoma spinigerum genome.</title>
        <authorList>
            <person name="Gonzalez-Bertolin B."/>
            <person name="Monzon S."/>
            <person name="Zaballos A."/>
            <person name="Jimenez P."/>
            <person name="Dekumyoy P."/>
            <person name="Varona S."/>
            <person name="Cuesta I."/>
            <person name="Sumanam S."/>
            <person name="Adisakwattana P."/>
            <person name="Gasser R.B."/>
            <person name="Hernandez-Gonzalez A."/>
            <person name="Young N.D."/>
            <person name="Perteguer M.J."/>
        </authorList>
    </citation>
    <scope>NUCLEOTIDE SEQUENCE [LARGE SCALE GENOMIC DNA]</scope>
    <source>
        <strain evidence="1">AL3</strain>
        <tissue evidence="1">Liver</tissue>
    </source>
</reference>
<sequence>MLKYSLRRKQGIGNSFVEVVRGFLDYHKDANYVDSDKTVSKNYGEMENKIFLNVHMHEIVPNAFKRDMAVSSEKQGKCFYHSALYLADFCPTKCNKMVMEEQI</sequence>
<accession>A0ABD6EI84</accession>
<organism evidence="1 2">
    <name type="scientific">Gnathostoma spinigerum</name>
    <dbReference type="NCBI Taxonomy" id="75299"/>
    <lineage>
        <taxon>Eukaryota</taxon>
        <taxon>Metazoa</taxon>
        <taxon>Ecdysozoa</taxon>
        <taxon>Nematoda</taxon>
        <taxon>Chromadorea</taxon>
        <taxon>Rhabditida</taxon>
        <taxon>Spirurina</taxon>
        <taxon>Gnathostomatomorpha</taxon>
        <taxon>Gnathostomatoidea</taxon>
        <taxon>Gnathostomatidae</taxon>
        <taxon>Gnathostoma</taxon>
    </lineage>
</organism>